<dbReference type="GO" id="GO:0003723">
    <property type="term" value="F:RNA binding"/>
    <property type="evidence" value="ECO:0007669"/>
    <property type="project" value="UniProtKB-KW"/>
</dbReference>
<dbReference type="SMART" id="SM00487">
    <property type="entry name" value="DEXDc"/>
    <property type="match status" value="1"/>
</dbReference>
<dbReference type="GO" id="GO:0005829">
    <property type="term" value="C:cytosol"/>
    <property type="evidence" value="ECO:0007669"/>
    <property type="project" value="TreeGrafter"/>
</dbReference>
<dbReference type="PANTHER" id="PTHR47959">
    <property type="entry name" value="ATP-DEPENDENT RNA HELICASE RHLE-RELATED"/>
    <property type="match status" value="1"/>
</dbReference>
<keyword evidence="4" id="KW-0067">ATP-binding</keyword>
<proteinExistence type="predicted"/>
<dbReference type="InterPro" id="IPR050079">
    <property type="entry name" value="DEAD_box_RNA_helicase"/>
</dbReference>
<evidence type="ECO:0000256" key="6">
    <source>
        <dbReference type="PROSITE-ProRule" id="PRU00339"/>
    </source>
</evidence>
<dbReference type="PANTHER" id="PTHR47959:SF24">
    <property type="entry name" value="ATP-DEPENDENT RNA HELICASE"/>
    <property type="match status" value="1"/>
</dbReference>
<dbReference type="PROSITE" id="PS00039">
    <property type="entry name" value="DEAD_ATP_HELICASE"/>
    <property type="match status" value="1"/>
</dbReference>
<dbReference type="Pfam" id="PF00270">
    <property type="entry name" value="DEAD"/>
    <property type="match status" value="1"/>
</dbReference>
<protein>
    <submittedName>
        <fullName evidence="13">Uncharacterized protein</fullName>
    </submittedName>
</protein>
<sequence>MSDTEEVNGRITDALSDSESERESEYEVDGNESDLLVKFQDLGISSWLQEALEAMSIRAPTEIQRHCIRPILEGRDVIGGAKTGSGKTAAFALPILQKLSEDPYGVFAVVLTPTRELAFQISEQFRVLGKGINLKECVVVGGLDMMSQALALSRRPHVIIATPGRLRDHIRSSANAVNLSRCRFLVLDEADRLLSDTFADDLEVILNEIPEKRQTLLFTATISDSILALKESAPPAKKPFVYRCDTSVSTVSTLSQFYVFIPSQVREHYLTYLLRSEEFGDKSTIIFCGKCATAEHITVMLKELGIKCTSLHSELTQQQRLDSLGRFRAEVVKILIATDVGSRGLDIPTVQTVINYDIPRDPTDYIHRVGRTARAGRGGQAVSIVSERDIELVHAIEARTNKEMEEYKVNDNKIIEILQEVSTAKRVANMQLHDSNFGERKRIQQAKKRASEEDATKRKKRKRGGQKLKQKMAIAQQMRLLKFVFLSLFFFVVDMSADEAATNAKSEQVADMQKLLDEGTKAFALQEYEESMQKFGQACEILDKTYGELSPMCGDAYFLYGRALLHYATQQNSVLGNEATGQSAANEVKEEPESVISNPRFHFEGEPDLRDPEDPNAAQNEEKQKEADGENQADAAAQNEDDFAYAWEILDIARVIYAKQEGKEAQLKLADVLMYLGDISLETEKFDQAVTDFREALKVKTELLDDDDRQLAEAHYKLALALEFQPTEAHHASEHIEKAMNVFQRRIERLQNDSEDHKGKGKQAAQPSAANQAEIIELKDMLPELDAKLEELRQLKTLPKTEDILRELLCGKSQTSSSDANTAKNMPVNDLTSLIKSKRKGADANGTSNQERKRPKTE</sequence>
<dbReference type="Proteomes" id="UP000242875">
    <property type="component" value="Unassembled WGS sequence"/>
</dbReference>
<evidence type="ECO:0000256" key="3">
    <source>
        <dbReference type="ARBA" id="ARBA00022806"/>
    </source>
</evidence>
<dbReference type="InterPro" id="IPR011545">
    <property type="entry name" value="DEAD/DEAH_box_helicase_dom"/>
</dbReference>
<dbReference type="Pfam" id="PF10516">
    <property type="entry name" value="SHNi-TPR"/>
    <property type="match status" value="1"/>
</dbReference>
<evidence type="ECO:0000256" key="1">
    <source>
        <dbReference type="ARBA" id="ARBA00022741"/>
    </source>
</evidence>
<dbReference type="InterPro" id="IPR019734">
    <property type="entry name" value="TPR_rpt"/>
</dbReference>
<keyword evidence="8" id="KW-0175">Coiled coil</keyword>
<feature type="domain" description="DEAD-box RNA helicase Q" evidence="12">
    <location>
        <begin position="37"/>
        <end position="65"/>
    </location>
</feature>
<feature type="region of interest" description="Disordered" evidence="9">
    <location>
        <begin position="814"/>
        <end position="858"/>
    </location>
</feature>
<comment type="caution">
    <text evidence="13">The sequence shown here is derived from an EMBL/GenBank/DDBJ whole genome shotgun (WGS) entry which is preliminary data.</text>
</comment>
<dbReference type="EMBL" id="MVBO01000046">
    <property type="protein sequence ID" value="OZJ04296.1"/>
    <property type="molecule type" value="Genomic_DNA"/>
</dbReference>
<dbReference type="GO" id="GO:0005524">
    <property type="term" value="F:ATP binding"/>
    <property type="evidence" value="ECO:0007669"/>
    <property type="project" value="UniProtKB-KW"/>
</dbReference>
<evidence type="ECO:0000256" key="4">
    <source>
        <dbReference type="ARBA" id="ARBA00022840"/>
    </source>
</evidence>
<dbReference type="InterPro" id="IPR019544">
    <property type="entry name" value="Tetratricopeptide_SHNi-TPR_dom"/>
</dbReference>
<dbReference type="CDD" id="cd17955">
    <property type="entry name" value="DEADc_DDX49"/>
    <property type="match status" value="1"/>
</dbReference>
<dbReference type="CDD" id="cd18787">
    <property type="entry name" value="SF2_C_DEAD"/>
    <property type="match status" value="1"/>
</dbReference>
<dbReference type="InterPro" id="IPR014014">
    <property type="entry name" value="RNA_helicase_DEAD_Q_motif"/>
</dbReference>
<dbReference type="Pfam" id="PF00271">
    <property type="entry name" value="Helicase_C"/>
    <property type="match status" value="1"/>
</dbReference>
<evidence type="ECO:0000256" key="5">
    <source>
        <dbReference type="ARBA" id="ARBA00022884"/>
    </source>
</evidence>
<dbReference type="PROSITE" id="PS51195">
    <property type="entry name" value="Q_MOTIF"/>
    <property type="match status" value="1"/>
</dbReference>
<feature type="short sequence motif" description="Q motif" evidence="7">
    <location>
        <begin position="37"/>
        <end position="65"/>
    </location>
</feature>
<dbReference type="GO" id="GO:0003724">
    <property type="term" value="F:RNA helicase activity"/>
    <property type="evidence" value="ECO:0007669"/>
    <property type="project" value="InterPro"/>
</dbReference>
<name>A0A261Y123_9FUNG</name>
<feature type="region of interest" description="Disordered" evidence="9">
    <location>
        <begin position="579"/>
        <end position="635"/>
    </location>
</feature>
<keyword evidence="14" id="KW-1185">Reference proteome</keyword>
<dbReference type="InterPro" id="IPR014001">
    <property type="entry name" value="Helicase_ATP-bd"/>
</dbReference>
<evidence type="ECO:0000256" key="7">
    <source>
        <dbReference type="PROSITE-ProRule" id="PRU00552"/>
    </source>
</evidence>
<dbReference type="InterPro" id="IPR000629">
    <property type="entry name" value="RNA-helicase_DEAD-box_CS"/>
</dbReference>
<keyword evidence="3" id="KW-0347">Helicase</keyword>
<feature type="compositionally biased region" description="Basic residues" evidence="9">
    <location>
        <begin position="457"/>
        <end position="468"/>
    </location>
</feature>
<dbReference type="Gene3D" id="1.25.40.10">
    <property type="entry name" value="Tetratricopeptide repeat domain"/>
    <property type="match status" value="1"/>
</dbReference>
<dbReference type="SUPFAM" id="SSF48452">
    <property type="entry name" value="TPR-like"/>
    <property type="match status" value="1"/>
</dbReference>
<evidence type="ECO:0000259" key="11">
    <source>
        <dbReference type="PROSITE" id="PS51194"/>
    </source>
</evidence>
<dbReference type="PROSITE" id="PS50005">
    <property type="entry name" value="TPR"/>
    <property type="match status" value="1"/>
</dbReference>
<dbReference type="Gene3D" id="3.40.50.300">
    <property type="entry name" value="P-loop containing nucleotide triphosphate hydrolases"/>
    <property type="match status" value="2"/>
</dbReference>
<keyword evidence="2" id="KW-0378">Hydrolase</keyword>
<evidence type="ECO:0000256" key="9">
    <source>
        <dbReference type="SAM" id="MobiDB-lite"/>
    </source>
</evidence>
<dbReference type="SUPFAM" id="SSF52540">
    <property type="entry name" value="P-loop containing nucleoside triphosphate hydrolases"/>
    <property type="match status" value="1"/>
</dbReference>
<keyword evidence="5" id="KW-0694">RNA-binding</keyword>
<dbReference type="InterPro" id="IPR027417">
    <property type="entry name" value="P-loop_NTPase"/>
</dbReference>
<feature type="region of interest" description="Disordered" evidence="9">
    <location>
        <begin position="1"/>
        <end position="27"/>
    </location>
</feature>
<dbReference type="SMART" id="SM00490">
    <property type="entry name" value="HELICc"/>
    <property type="match status" value="1"/>
</dbReference>
<evidence type="ECO:0000313" key="13">
    <source>
        <dbReference type="EMBL" id="OZJ04296.1"/>
    </source>
</evidence>
<feature type="coiled-coil region" evidence="8">
    <location>
        <begin position="733"/>
        <end position="795"/>
    </location>
</feature>
<keyword evidence="1" id="KW-0547">Nucleotide-binding</keyword>
<dbReference type="OrthoDB" id="10261904at2759"/>
<dbReference type="PROSITE" id="PS51194">
    <property type="entry name" value="HELICASE_CTER"/>
    <property type="match status" value="1"/>
</dbReference>
<feature type="repeat" description="TPR" evidence="6">
    <location>
        <begin position="670"/>
        <end position="703"/>
    </location>
</feature>
<feature type="domain" description="Helicase C-terminal" evidence="11">
    <location>
        <begin position="253"/>
        <end position="415"/>
    </location>
</feature>
<organism evidence="13 14">
    <name type="scientific">Bifiguratus adelaidae</name>
    <dbReference type="NCBI Taxonomy" id="1938954"/>
    <lineage>
        <taxon>Eukaryota</taxon>
        <taxon>Fungi</taxon>
        <taxon>Fungi incertae sedis</taxon>
        <taxon>Mucoromycota</taxon>
        <taxon>Mucoromycotina</taxon>
        <taxon>Endogonomycetes</taxon>
        <taxon>Endogonales</taxon>
        <taxon>Endogonales incertae sedis</taxon>
        <taxon>Bifiguratus</taxon>
    </lineage>
</organism>
<feature type="domain" description="Helicase ATP-binding" evidence="10">
    <location>
        <begin position="68"/>
        <end position="240"/>
    </location>
</feature>
<evidence type="ECO:0000256" key="2">
    <source>
        <dbReference type="ARBA" id="ARBA00022801"/>
    </source>
</evidence>
<dbReference type="AlphaFoldDB" id="A0A261Y123"/>
<dbReference type="InterPro" id="IPR001650">
    <property type="entry name" value="Helicase_C-like"/>
</dbReference>
<dbReference type="InterPro" id="IPR011990">
    <property type="entry name" value="TPR-like_helical_dom_sf"/>
</dbReference>
<evidence type="ECO:0000259" key="12">
    <source>
        <dbReference type="PROSITE" id="PS51195"/>
    </source>
</evidence>
<evidence type="ECO:0000259" key="10">
    <source>
        <dbReference type="PROSITE" id="PS51192"/>
    </source>
</evidence>
<accession>A0A261Y123</accession>
<dbReference type="PROSITE" id="PS51192">
    <property type="entry name" value="HELICASE_ATP_BIND_1"/>
    <property type="match status" value="1"/>
</dbReference>
<evidence type="ECO:0000313" key="14">
    <source>
        <dbReference type="Proteomes" id="UP000242875"/>
    </source>
</evidence>
<keyword evidence="6" id="KW-0802">TPR repeat</keyword>
<feature type="region of interest" description="Disordered" evidence="9">
    <location>
        <begin position="438"/>
        <end position="468"/>
    </location>
</feature>
<gene>
    <name evidence="13" type="ORF">BZG36_02576</name>
</gene>
<evidence type="ECO:0000256" key="8">
    <source>
        <dbReference type="SAM" id="Coils"/>
    </source>
</evidence>
<feature type="compositionally biased region" description="Basic and acidic residues" evidence="9">
    <location>
        <begin position="601"/>
        <end position="613"/>
    </location>
</feature>
<feature type="compositionally biased region" description="Polar residues" evidence="9">
    <location>
        <begin position="814"/>
        <end position="835"/>
    </location>
</feature>
<reference evidence="13 14" key="1">
    <citation type="journal article" date="2017" name="Mycologia">
        <title>Bifiguratus adelaidae, gen. et sp. nov., a new member of Mucoromycotina in endophytic and soil-dwelling habitats.</title>
        <authorList>
            <person name="Torres-Cruz T.J."/>
            <person name="Billingsley Tobias T.L."/>
            <person name="Almatruk M."/>
            <person name="Hesse C."/>
            <person name="Kuske C.R."/>
            <person name="Desiro A."/>
            <person name="Benucci G.M."/>
            <person name="Bonito G."/>
            <person name="Stajich J.E."/>
            <person name="Dunlap C."/>
            <person name="Arnold A.E."/>
            <person name="Porras-Alfaro A."/>
        </authorList>
    </citation>
    <scope>NUCLEOTIDE SEQUENCE [LARGE SCALE GENOMIC DNA]</scope>
    <source>
        <strain evidence="13 14">AZ0501</strain>
    </source>
</reference>
<dbReference type="GO" id="GO:0016787">
    <property type="term" value="F:hydrolase activity"/>
    <property type="evidence" value="ECO:0007669"/>
    <property type="project" value="UniProtKB-KW"/>
</dbReference>